<dbReference type="Pfam" id="PF00789">
    <property type="entry name" value="UBX"/>
    <property type="match status" value="1"/>
</dbReference>
<dbReference type="SUPFAM" id="SSF54236">
    <property type="entry name" value="Ubiquitin-like"/>
    <property type="match status" value="1"/>
</dbReference>
<dbReference type="WBParaSite" id="ACAC_0000681001-mRNA-1">
    <property type="protein sequence ID" value="ACAC_0000681001-mRNA-1"/>
    <property type="gene ID" value="ACAC_0000681001"/>
</dbReference>
<dbReference type="STRING" id="6313.A0A0K0D9K0"/>
<dbReference type="CDD" id="cd16119">
    <property type="entry name" value="UBX_UBXN6"/>
    <property type="match status" value="1"/>
</dbReference>
<dbReference type="PROSITE" id="PS50033">
    <property type="entry name" value="UBX"/>
    <property type="match status" value="1"/>
</dbReference>
<dbReference type="InterPro" id="IPR001012">
    <property type="entry name" value="UBX_dom"/>
</dbReference>
<dbReference type="InterPro" id="IPR029071">
    <property type="entry name" value="Ubiquitin-like_domsf"/>
</dbReference>
<dbReference type="Gene3D" id="1.20.58.2190">
    <property type="match status" value="1"/>
</dbReference>
<organism evidence="3 4">
    <name type="scientific">Angiostrongylus cantonensis</name>
    <name type="common">Rat lungworm</name>
    <dbReference type="NCBI Taxonomy" id="6313"/>
    <lineage>
        <taxon>Eukaryota</taxon>
        <taxon>Metazoa</taxon>
        <taxon>Ecdysozoa</taxon>
        <taxon>Nematoda</taxon>
        <taxon>Chromadorea</taxon>
        <taxon>Rhabditida</taxon>
        <taxon>Rhabditina</taxon>
        <taxon>Rhabditomorpha</taxon>
        <taxon>Strongyloidea</taxon>
        <taxon>Metastrongylidae</taxon>
        <taxon>Angiostrongylus</taxon>
    </lineage>
</organism>
<protein>
    <submittedName>
        <fullName evidence="4">UBX domain-containing protein</fullName>
    </submittedName>
</protein>
<dbReference type="CDD" id="cd10460">
    <property type="entry name" value="PUB_UBXD1"/>
    <property type="match status" value="1"/>
</dbReference>
<evidence type="ECO:0000313" key="4">
    <source>
        <dbReference type="WBParaSite" id="ACAC_0000681001-mRNA-1"/>
    </source>
</evidence>
<feature type="transmembrane region" description="Helical" evidence="1">
    <location>
        <begin position="41"/>
        <end position="65"/>
    </location>
</feature>
<dbReference type="AlphaFoldDB" id="A0A0K0D9K0"/>
<accession>A0A0K0D9K0</accession>
<dbReference type="InterPro" id="IPR036339">
    <property type="entry name" value="PUB-like_dom_sf"/>
</dbReference>
<dbReference type="Pfam" id="PF09409">
    <property type="entry name" value="PUB"/>
    <property type="match status" value="1"/>
</dbReference>
<sequence>MGDYQNPSTTALQAESDDIGAIQETVVQDSLTGNENPYSSVGVGLLLLFLLGFFCVCIAIAWKYYSPVIINFTIREQQERVYRRGEKGRQKKETKMDAFKNFLKKKKVDKHFKRTGPGRKLDSSDGAAPSIVTGASQGGGIDRIAASDVAAQAALKRLYKAEPQISSSQKKIQMIAQRELEEERRRKDACNDLLELNLEEKSRAGPEIREFEHADVIKGVYFTCELLGEDEALTKAELMQAIEEFLTSQLLCVDEDTVVPAVLLLYSLNKKQPKEVAIETIGKYLQNIIEYPNEPKYRRIRLSNKAYQERVASVKGGPEFLKSVGFEERLEPLKHGDPPEPFLVIPEEKVSDTGRLVASLSLLRDGQSVPIKVSRQTVIYLLRENERIYTPKLPNDFFDLTVDDIRREQQMRTDDVERMLTLRTREMRDRDAKQRQYSYKYALVRIRLPDRYVLQGTFGCYEPFSSVQEFVAEHLSNAASLFSLCDPGRGSEPIVDLRKSLAELGLAPAVVLHLDFDEPIDGPSLSQKYIDAAIPLTNN</sequence>
<dbReference type="Proteomes" id="UP000035642">
    <property type="component" value="Unassembled WGS sequence"/>
</dbReference>
<reference evidence="3" key="1">
    <citation type="submission" date="2012-09" db="EMBL/GenBank/DDBJ databases">
        <authorList>
            <person name="Martin A.A."/>
        </authorList>
    </citation>
    <scope>NUCLEOTIDE SEQUENCE</scope>
</reference>
<keyword evidence="3" id="KW-1185">Reference proteome</keyword>
<dbReference type="SUPFAM" id="SSF143503">
    <property type="entry name" value="PUG domain-like"/>
    <property type="match status" value="1"/>
</dbReference>
<dbReference type="PANTHER" id="PTHR23153:SF38">
    <property type="entry name" value="UBX DOMAIN-CONTAINING PROTEIN 6"/>
    <property type="match status" value="1"/>
</dbReference>
<keyword evidence="1" id="KW-1133">Transmembrane helix</keyword>
<dbReference type="PANTHER" id="PTHR23153">
    <property type="entry name" value="UBX-RELATED"/>
    <property type="match status" value="1"/>
</dbReference>
<dbReference type="SMART" id="SM00580">
    <property type="entry name" value="PUG"/>
    <property type="match status" value="1"/>
</dbReference>
<dbReference type="InterPro" id="IPR042774">
    <property type="entry name" value="UBXN6_PUB"/>
</dbReference>
<dbReference type="Gene3D" id="3.10.20.90">
    <property type="entry name" value="Phosphatidylinositol 3-kinase Catalytic Subunit, Chain A, domain 1"/>
    <property type="match status" value="1"/>
</dbReference>
<proteinExistence type="predicted"/>
<reference evidence="4" key="2">
    <citation type="submission" date="2017-02" db="UniProtKB">
        <authorList>
            <consortium name="WormBaseParasite"/>
        </authorList>
    </citation>
    <scope>IDENTIFICATION</scope>
</reference>
<evidence type="ECO:0000259" key="2">
    <source>
        <dbReference type="PROSITE" id="PS50033"/>
    </source>
</evidence>
<dbReference type="InterPro" id="IPR018997">
    <property type="entry name" value="PUB_domain"/>
</dbReference>
<evidence type="ECO:0000313" key="3">
    <source>
        <dbReference type="Proteomes" id="UP000035642"/>
    </source>
</evidence>
<keyword evidence="1" id="KW-0472">Membrane</keyword>
<name>A0A0K0D9K0_ANGCA</name>
<evidence type="ECO:0000256" key="1">
    <source>
        <dbReference type="SAM" id="Phobius"/>
    </source>
</evidence>
<dbReference type="GO" id="GO:0005737">
    <property type="term" value="C:cytoplasm"/>
    <property type="evidence" value="ECO:0007669"/>
    <property type="project" value="TreeGrafter"/>
</dbReference>
<feature type="domain" description="UBX" evidence="2">
    <location>
        <begin position="444"/>
        <end position="514"/>
    </location>
</feature>
<keyword evidence="1" id="KW-0812">Transmembrane</keyword>